<evidence type="ECO:0000256" key="4">
    <source>
        <dbReference type="ARBA" id="ARBA00022490"/>
    </source>
</evidence>
<keyword evidence="5 9" id="KW-0235">DNA replication</keyword>
<dbReference type="InterPro" id="IPR042174">
    <property type="entry name" value="RecF_2"/>
</dbReference>
<keyword evidence="8 9" id="KW-0238">DNA-binding</keyword>
<keyword evidence="13" id="KW-1185">Reference proteome</keyword>
<dbReference type="SUPFAM" id="SSF52540">
    <property type="entry name" value="P-loop containing nucleoside triphosphate hydrolases"/>
    <property type="match status" value="1"/>
</dbReference>
<dbReference type="Pfam" id="PF02463">
    <property type="entry name" value="SMC_N"/>
    <property type="match status" value="1"/>
</dbReference>
<protein>
    <recommendedName>
        <fullName evidence="3 9">DNA replication and repair protein RecF</fullName>
    </recommendedName>
</protein>
<reference evidence="13" key="1">
    <citation type="submission" date="2018-02" db="EMBL/GenBank/DDBJ databases">
        <title>Genome sequencing of Solimonas sp. HR-BB.</title>
        <authorList>
            <person name="Lee Y."/>
            <person name="Jeon C.O."/>
        </authorList>
    </citation>
    <scope>NUCLEOTIDE SEQUENCE [LARGE SCALE GENOMIC DNA]</scope>
    <source>
        <strain evidence="13">HR-U</strain>
    </source>
</reference>
<dbReference type="AlphaFoldDB" id="A0A2S7ITA7"/>
<keyword evidence="9 10" id="KW-0742">SOS response</keyword>
<dbReference type="RefSeq" id="WP_104713787.1">
    <property type="nucleotide sequence ID" value="NZ_PTRA01000001.1"/>
</dbReference>
<evidence type="ECO:0000313" key="13">
    <source>
        <dbReference type="Proteomes" id="UP000239590"/>
    </source>
</evidence>
<keyword evidence="7 9" id="KW-0067">ATP-binding</keyword>
<dbReference type="GO" id="GO:0009432">
    <property type="term" value="P:SOS response"/>
    <property type="evidence" value="ECO:0007669"/>
    <property type="project" value="UniProtKB-UniRule"/>
</dbReference>
<evidence type="ECO:0000256" key="5">
    <source>
        <dbReference type="ARBA" id="ARBA00022705"/>
    </source>
</evidence>
<dbReference type="GO" id="GO:0006260">
    <property type="term" value="P:DNA replication"/>
    <property type="evidence" value="ECO:0007669"/>
    <property type="project" value="UniProtKB-UniRule"/>
</dbReference>
<keyword evidence="6 9" id="KW-0547">Nucleotide-binding</keyword>
<feature type="domain" description="RecF/RecN/SMC N-terminal" evidence="11">
    <location>
        <begin position="3"/>
        <end position="357"/>
    </location>
</feature>
<dbReference type="InterPro" id="IPR003395">
    <property type="entry name" value="RecF/RecN/SMC_N"/>
</dbReference>
<comment type="similarity">
    <text evidence="2 9 10">Belongs to the RecF family.</text>
</comment>
<dbReference type="GO" id="GO:0003697">
    <property type="term" value="F:single-stranded DNA binding"/>
    <property type="evidence" value="ECO:0007669"/>
    <property type="project" value="UniProtKB-UniRule"/>
</dbReference>
<dbReference type="GO" id="GO:0000731">
    <property type="term" value="P:DNA synthesis involved in DNA repair"/>
    <property type="evidence" value="ECO:0007669"/>
    <property type="project" value="TreeGrafter"/>
</dbReference>
<evidence type="ECO:0000256" key="7">
    <source>
        <dbReference type="ARBA" id="ARBA00022840"/>
    </source>
</evidence>
<dbReference type="PROSITE" id="PS00617">
    <property type="entry name" value="RECF_1"/>
    <property type="match status" value="1"/>
</dbReference>
<dbReference type="GO" id="GO:0006302">
    <property type="term" value="P:double-strand break repair"/>
    <property type="evidence" value="ECO:0007669"/>
    <property type="project" value="TreeGrafter"/>
</dbReference>
<evidence type="ECO:0000256" key="9">
    <source>
        <dbReference type="HAMAP-Rule" id="MF_00365"/>
    </source>
</evidence>
<evidence type="ECO:0000256" key="8">
    <source>
        <dbReference type="ARBA" id="ARBA00023125"/>
    </source>
</evidence>
<dbReference type="Gene3D" id="3.40.50.300">
    <property type="entry name" value="P-loop containing nucleotide triphosphate hydrolases"/>
    <property type="match status" value="1"/>
</dbReference>
<evidence type="ECO:0000313" key="12">
    <source>
        <dbReference type="EMBL" id="PQA60951.1"/>
    </source>
</evidence>
<organism evidence="12 13">
    <name type="scientific">Siphonobacter curvatus</name>
    <dbReference type="NCBI Taxonomy" id="2094562"/>
    <lineage>
        <taxon>Bacteria</taxon>
        <taxon>Pseudomonadati</taxon>
        <taxon>Bacteroidota</taxon>
        <taxon>Cytophagia</taxon>
        <taxon>Cytophagales</taxon>
        <taxon>Cytophagaceae</taxon>
        <taxon>Siphonobacter</taxon>
    </lineage>
</organism>
<evidence type="ECO:0000256" key="3">
    <source>
        <dbReference type="ARBA" id="ARBA00020170"/>
    </source>
</evidence>
<dbReference type="PANTHER" id="PTHR32182">
    <property type="entry name" value="DNA REPLICATION AND REPAIR PROTEIN RECF"/>
    <property type="match status" value="1"/>
</dbReference>
<dbReference type="HAMAP" id="MF_00365">
    <property type="entry name" value="RecF"/>
    <property type="match status" value="1"/>
</dbReference>
<dbReference type="PROSITE" id="PS00618">
    <property type="entry name" value="RECF_2"/>
    <property type="match status" value="1"/>
</dbReference>
<keyword evidence="4 9" id="KW-0963">Cytoplasm</keyword>
<dbReference type="NCBIfam" id="TIGR00611">
    <property type="entry name" value="recf"/>
    <property type="match status" value="1"/>
</dbReference>
<dbReference type="InterPro" id="IPR001238">
    <property type="entry name" value="DNA-binding_RecF"/>
</dbReference>
<evidence type="ECO:0000256" key="1">
    <source>
        <dbReference type="ARBA" id="ARBA00004496"/>
    </source>
</evidence>
<comment type="subcellular location">
    <subcellularLocation>
        <location evidence="1 9 10">Cytoplasm</location>
    </subcellularLocation>
</comment>
<evidence type="ECO:0000256" key="2">
    <source>
        <dbReference type="ARBA" id="ARBA00008016"/>
    </source>
</evidence>
<evidence type="ECO:0000259" key="11">
    <source>
        <dbReference type="Pfam" id="PF02463"/>
    </source>
</evidence>
<gene>
    <name evidence="9" type="primary">recF</name>
    <name evidence="12" type="ORF">C5O19_01315</name>
</gene>
<dbReference type="InterPro" id="IPR027417">
    <property type="entry name" value="P-loop_NTPase"/>
</dbReference>
<dbReference type="Gene3D" id="1.20.1050.90">
    <property type="entry name" value="RecF/RecN/SMC, N-terminal domain"/>
    <property type="match status" value="1"/>
</dbReference>
<keyword evidence="9 10" id="KW-0227">DNA damage</keyword>
<proteinExistence type="inferred from homology"/>
<keyword evidence="9 10" id="KW-0234">DNA repair</keyword>
<comment type="caution">
    <text evidence="12">The sequence shown here is derived from an EMBL/GenBank/DDBJ whole genome shotgun (WGS) entry which is preliminary data.</text>
</comment>
<accession>A0A2S7ITA7</accession>
<comment type="function">
    <text evidence="9 10">The RecF protein is involved in DNA metabolism; it is required for DNA replication and normal SOS inducibility. RecF binds preferentially to single-stranded, linear DNA. It also seems to bind ATP.</text>
</comment>
<dbReference type="OrthoDB" id="9803889at2"/>
<dbReference type="PANTHER" id="PTHR32182:SF0">
    <property type="entry name" value="DNA REPLICATION AND REPAIR PROTEIN RECF"/>
    <property type="match status" value="1"/>
</dbReference>
<sequence length="377" mass="43374">MLFLERLHLTHYKSYESGSFQFSERVNAIVGENGSGKTNLLDAIYFLSLTKSALTTQDALSIQHGADYMVIDGNFSITPSESTADEAAPVATSVRTQQITISLPRGQRKAVLHDKKPYERLADHIGKFPVVLIAPDDTDLVREGSEERRKFFDGVLSQQRPDYLSDLLQYNRILEQRNVLLKQFHERHYTDEDLLEAYSQPLVDLALRLHEHRQAFLAEFLPVFQEHYAELSESREAVEIRYESEVDPEHFRQQFWLNRHRDVAAQRTTLGVHRDDYAFEIDAYPLKKFGSQGQQKSFVVALKLAQFHLLTQEKGWQPILLLDDIFDKLDDRRITKLMGMMKDGTFGQVFLTDARPERTETLLTEGGILANLIRTDG</sequence>
<evidence type="ECO:0000256" key="10">
    <source>
        <dbReference type="RuleBase" id="RU000578"/>
    </source>
</evidence>
<dbReference type="GO" id="GO:0005524">
    <property type="term" value="F:ATP binding"/>
    <property type="evidence" value="ECO:0007669"/>
    <property type="project" value="UniProtKB-UniRule"/>
</dbReference>
<dbReference type="Proteomes" id="UP000239590">
    <property type="component" value="Unassembled WGS sequence"/>
</dbReference>
<dbReference type="GO" id="GO:0005737">
    <property type="term" value="C:cytoplasm"/>
    <property type="evidence" value="ECO:0007669"/>
    <property type="project" value="UniProtKB-SubCell"/>
</dbReference>
<feature type="binding site" evidence="9">
    <location>
        <begin position="31"/>
        <end position="38"/>
    </location>
    <ligand>
        <name>ATP</name>
        <dbReference type="ChEBI" id="CHEBI:30616"/>
    </ligand>
</feature>
<name>A0A2S7ITA7_9BACT</name>
<dbReference type="EMBL" id="PTRA01000001">
    <property type="protein sequence ID" value="PQA60951.1"/>
    <property type="molecule type" value="Genomic_DNA"/>
</dbReference>
<evidence type="ECO:0000256" key="6">
    <source>
        <dbReference type="ARBA" id="ARBA00022741"/>
    </source>
</evidence>
<dbReference type="InterPro" id="IPR018078">
    <property type="entry name" value="DNA-binding_RecF_CS"/>
</dbReference>